<geneLocation type="plasmid" evidence="3">
    <name>unnamed</name>
</geneLocation>
<keyword evidence="1" id="KW-0732">Signal</keyword>
<reference evidence="3" key="2">
    <citation type="submission" date="2016-06" db="EMBL/GenBank/DDBJ databases">
        <authorList>
            <person name="Huang P."/>
            <person name="Jiang X."/>
            <person name="Liu X."/>
        </authorList>
    </citation>
    <scope>NUCLEOTIDE SEQUENCE</scope>
    <source>
        <strain evidence="3">852011</strain>
        <plasmid evidence="3">unnamed</plasmid>
    </source>
</reference>
<proteinExistence type="predicted"/>
<feature type="signal peptide" evidence="1">
    <location>
        <begin position="1"/>
        <end position="26"/>
    </location>
</feature>
<dbReference type="RefSeq" id="WP_107202701.1">
    <property type="nucleotide sequence ID" value="NZ_CP015960.1"/>
</dbReference>
<organism evidence="3 4">
    <name type="scientific">Paraburkholderia caribensis</name>
    <dbReference type="NCBI Taxonomy" id="75105"/>
    <lineage>
        <taxon>Bacteria</taxon>
        <taxon>Pseudomonadati</taxon>
        <taxon>Pseudomonadota</taxon>
        <taxon>Betaproteobacteria</taxon>
        <taxon>Burkholderiales</taxon>
        <taxon>Burkholderiaceae</taxon>
        <taxon>Paraburkholderia</taxon>
    </lineage>
</organism>
<evidence type="ECO:0000313" key="3">
    <source>
        <dbReference type="EMBL" id="QLB67864.1"/>
    </source>
</evidence>
<keyword evidence="3" id="KW-0614">Plasmid</keyword>
<sequence length="167" mass="18299">MHNTPKTVLAAYALALLAGCSTVGHPYPFPKDSEPSAELQIQSKAVYLLTLNEKGCYTGKTYVDGSPGAMPVKVVPDKPLVISYEENVCMLPATFTPQRDVHYRLVAVEGHKPSDPSVPFLQSMMHIHDRQCIVSVVEVDADGLPVKPVKVKELRPQQAGITCIKFR</sequence>
<evidence type="ECO:0000313" key="5">
    <source>
        <dbReference type="Proteomes" id="UP001462961"/>
    </source>
</evidence>
<dbReference type="Proteomes" id="UP001462961">
    <property type="component" value="Unassembled WGS sequence"/>
</dbReference>
<feature type="chain" id="PRO_5040326680" description="Lipoprotein" evidence="1">
    <location>
        <begin position="27"/>
        <end position="167"/>
    </location>
</feature>
<name>A0A9Q6WRD7_9BURK</name>
<evidence type="ECO:0000313" key="2">
    <source>
        <dbReference type="EMBL" id="MEO1756526.1"/>
    </source>
</evidence>
<reference evidence="3 4" key="1">
    <citation type="journal article" date="2014" name="Genome Announc.">
        <title>Draft Genome Sequence of the Haloacid-Degrading Burkholderia caribensis Strain MBA4.</title>
        <authorList>
            <person name="Pan Y."/>
            <person name="Kong K.F."/>
            <person name="Tsang J.S."/>
        </authorList>
    </citation>
    <scope>NUCLEOTIDE SEQUENCE [LARGE SCALE GENOMIC DNA]</scope>
    <source>
        <strain evidence="3 4">852011</strain>
    </source>
</reference>
<gene>
    <name evidence="3" type="ORF">A9O66_36495</name>
    <name evidence="2" type="ORF">VOI32_21605</name>
</gene>
<evidence type="ECO:0000313" key="4">
    <source>
        <dbReference type="Proteomes" id="UP000509548"/>
    </source>
</evidence>
<dbReference type="PROSITE" id="PS51257">
    <property type="entry name" value="PROKAR_LIPOPROTEIN"/>
    <property type="match status" value="1"/>
</dbReference>
<reference evidence="2 5" key="3">
    <citation type="submission" date="2024-01" db="EMBL/GenBank/DDBJ databases">
        <title>The diversity of rhizobia nodulating Mimosa spp. in eleven states of Brazil covering several biomes is determined by host plant, location, and edaphic factors.</title>
        <authorList>
            <person name="Rouws L."/>
            <person name="Barauna A."/>
            <person name="Beukes C."/>
            <person name="De Faria S.M."/>
            <person name="Gross E."/>
            <person name="Dos Reis Junior F.B."/>
            <person name="Simon M."/>
            <person name="Maluk M."/>
            <person name="Odee D.W."/>
            <person name="Kenicer G."/>
            <person name="Young J.P.W."/>
            <person name="Reis V.M."/>
            <person name="Zilli J."/>
            <person name="James E.K."/>
        </authorList>
    </citation>
    <scope>NUCLEOTIDE SEQUENCE [LARGE SCALE GENOMIC DNA]</scope>
    <source>
        <strain evidence="2 5">JHI1651</strain>
    </source>
</reference>
<accession>A0A9Q6WRD7</accession>
<geneLocation type="plasmid" evidence="4"/>
<keyword evidence="5" id="KW-1185">Reference proteome</keyword>
<dbReference type="Proteomes" id="UP000509548">
    <property type="component" value="Plasmid unnamed"/>
</dbReference>
<dbReference type="AlphaFoldDB" id="A0A9Q6WRD7"/>
<dbReference type="EMBL" id="JAYLVJ010000027">
    <property type="protein sequence ID" value="MEO1756526.1"/>
    <property type="molecule type" value="Genomic_DNA"/>
</dbReference>
<evidence type="ECO:0000256" key="1">
    <source>
        <dbReference type="SAM" id="SignalP"/>
    </source>
</evidence>
<dbReference type="EMBL" id="CP015960">
    <property type="protein sequence ID" value="QLB67864.1"/>
    <property type="molecule type" value="Genomic_DNA"/>
</dbReference>
<protein>
    <recommendedName>
        <fullName evidence="6">Lipoprotein</fullName>
    </recommendedName>
</protein>
<evidence type="ECO:0008006" key="6">
    <source>
        <dbReference type="Google" id="ProtNLM"/>
    </source>
</evidence>